<reference evidence="2 3" key="1">
    <citation type="submission" date="2019-05" db="EMBL/GenBank/DDBJ databases">
        <title>Polaribacter aestuariivivens sp. nov., isolated from a tidal flat.</title>
        <authorList>
            <person name="Yoon J.-H."/>
        </authorList>
    </citation>
    <scope>NUCLEOTIDE SEQUENCE [LARGE SCALE GENOMIC DNA]</scope>
    <source>
        <strain evidence="2 3">DBTF-3</strain>
    </source>
</reference>
<dbReference type="AlphaFoldDB" id="A0A5S3N0E0"/>
<protein>
    <recommendedName>
        <fullName evidence="4">Lipoprotein</fullName>
    </recommendedName>
</protein>
<evidence type="ECO:0000313" key="3">
    <source>
        <dbReference type="Proteomes" id="UP000307140"/>
    </source>
</evidence>
<keyword evidence="1" id="KW-0732">Signal</keyword>
<dbReference type="Proteomes" id="UP000307140">
    <property type="component" value="Unassembled WGS sequence"/>
</dbReference>
<comment type="caution">
    <text evidence="2">The sequence shown here is derived from an EMBL/GenBank/DDBJ whole genome shotgun (WGS) entry which is preliminary data.</text>
</comment>
<proteinExistence type="predicted"/>
<organism evidence="2 3">
    <name type="scientific">Polaribacter aestuariivivens</name>
    <dbReference type="NCBI Taxonomy" id="2304626"/>
    <lineage>
        <taxon>Bacteria</taxon>
        <taxon>Pseudomonadati</taxon>
        <taxon>Bacteroidota</taxon>
        <taxon>Flavobacteriia</taxon>
        <taxon>Flavobacteriales</taxon>
        <taxon>Flavobacteriaceae</taxon>
    </lineage>
</organism>
<accession>A0A5S3N0E0</accession>
<name>A0A5S3N0E0_9FLAO</name>
<keyword evidence="3" id="KW-1185">Reference proteome</keyword>
<dbReference type="RefSeq" id="WP_138537411.1">
    <property type="nucleotide sequence ID" value="NZ_VANR01000008.1"/>
</dbReference>
<dbReference type="EMBL" id="VANR01000008">
    <property type="protein sequence ID" value="TMM28603.1"/>
    <property type="molecule type" value="Genomic_DNA"/>
</dbReference>
<sequence length="139" mass="15987">MKYLKIVFVCFLFMVLSNCTTSFKRSSNNFPDFKIGKKGFENLIAKEFNFEKLTLGTYEKGSSNTVSEKGVNLTFLGVDEMLEESSDSVLIRNARFIRKLTVKNLLNLEKFDFVVITFENEDEKGVLTTITKKKIKLEL</sequence>
<feature type="signal peptide" evidence="1">
    <location>
        <begin position="1"/>
        <end position="19"/>
    </location>
</feature>
<gene>
    <name evidence="2" type="ORF">FDT66_13430</name>
</gene>
<evidence type="ECO:0000256" key="1">
    <source>
        <dbReference type="SAM" id="SignalP"/>
    </source>
</evidence>
<dbReference type="OrthoDB" id="1203189at2"/>
<evidence type="ECO:0008006" key="4">
    <source>
        <dbReference type="Google" id="ProtNLM"/>
    </source>
</evidence>
<evidence type="ECO:0000313" key="2">
    <source>
        <dbReference type="EMBL" id="TMM28603.1"/>
    </source>
</evidence>
<feature type="chain" id="PRO_5024371063" description="Lipoprotein" evidence="1">
    <location>
        <begin position="20"/>
        <end position="139"/>
    </location>
</feature>